<dbReference type="RefSeq" id="WP_060620802.1">
    <property type="nucleotide sequence ID" value="NZ_CP010411.1"/>
</dbReference>
<dbReference type="InterPro" id="IPR011032">
    <property type="entry name" value="GroES-like_sf"/>
</dbReference>
<dbReference type="InterPro" id="IPR013154">
    <property type="entry name" value="ADH-like_N"/>
</dbReference>
<gene>
    <name evidence="2" type="ORF">RY67_1510</name>
</gene>
<proteinExistence type="predicted"/>
<evidence type="ECO:0000313" key="2">
    <source>
        <dbReference type="EMBL" id="ALE09530.1"/>
    </source>
</evidence>
<name>A0A0M4LUU5_BIFLI</name>
<protein>
    <submittedName>
        <fullName evidence="2">Alcohol dehydrogenase GroES domain protein</fullName>
    </submittedName>
</protein>
<organism evidence="2 3">
    <name type="scientific">Bifidobacterium longum subsp. infantis</name>
    <dbReference type="NCBI Taxonomy" id="1682"/>
    <lineage>
        <taxon>Bacteria</taxon>
        <taxon>Bacillati</taxon>
        <taxon>Actinomycetota</taxon>
        <taxon>Actinomycetes</taxon>
        <taxon>Bifidobacteriales</taxon>
        <taxon>Bifidobacteriaceae</taxon>
        <taxon>Bifidobacterium</taxon>
    </lineage>
</organism>
<evidence type="ECO:0000259" key="1">
    <source>
        <dbReference type="Pfam" id="PF08240"/>
    </source>
</evidence>
<dbReference type="SUPFAM" id="SSF50129">
    <property type="entry name" value="GroES-like"/>
    <property type="match status" value="1"/>
</dbReference>
<accession>A0A0M4LUU5</accession>
<dbReference type="AlphaFoldDB" id="A0A0M4LUU5"/>
<sequence>MRAAWIDRYEKDVAAAIGGVKVGEVDTPAVGDDEVMVRVKAAAVNPLDILTITGGVKLIQDYSMPLVLGNEFSGYVDSVTGFRIRGCGRFLGDNHAAIPWL</sequence>
<dbReference type="EMBL" id="CP010411">
    <property type="protein sequence ID" value="ALE09530.1"/>
    <property type="molecule type" value="Genomic_DNA"/>
</dbReference>
<dbReference type="Pfam" id="PF08240">
    <property type="entry name" value="ADH_N"/>
    <property type="match status" value="1"/>
</dbReference>
<evidence type="ECO:0000313" key="3">
    <source>
        <dbReference type="Proteomes" id="UP000067206"/>
    </source>
</evidence>
<dbReference type="Gene3D" id="3.90.180.10">
    <property type="entry name" value="Medium-chain alcohol dehydrogenases, catalytic domain"/>
    <property type="match status" value="1"/>
</dbReference>
<dbReference type="PATRIC" id="fig|1682.24.peg.1473"/>
<feature type="domain" description="Alcohol dehydrogenase-like N-terminal" evidence="1">
    <location>
        <begin position="31"/>
        <end position="80"/>
    </location>
</feature>
<reference evidence="2 3" key="1">
    <citation type="submission" date="2014-12" db="EMBL/GenBank/DDBJ databases">
        <title>Complete genome sequence of Bifidobacterium longum subsp. infantis BT1.</title>
        <authorList>
            <person name="Kim J.F."/>
            <person name="Kwak M.-J."/>
        </authorList>
    </citation>
    <scope>NUCLEOTIDE SEQUENCE [LARGE SCALE GENOMIC DNA]</scope>
    <source>
        <strain evidence="2 3">BT1</strain>
    </source>
</reference>
<dbReference type="Proteomes" id="UP000067206">
    <property type="component" value="Chromosome"/>
</dbReference>